<comment type="similarity">
    <text evidence="8">Belongs to the tRNA(Ile)-lysidine synthase family.</text>
</comment>
<dbReference type="NCBIfam" id="TIGR02433">
    <property type="entry name" value="lysidine_TilS_C"/>
    <property type="match status" value="1"/>
</dbReference>
<keyword evidence="10" id="KW-0328">Glycosyltransferase</keyword>
<reference evidence="10 11" key="1">
    <citation type="submission" date="2023-10" db="EMBL/GenBank/DDBJ databases">
        <authorList>
            <person name="Botero Cardona J."/>
        </authorList>
    </citation>
    <scope>NUCLEOTIDE SEQUENCE [LARGE SCALE GENOMIC DNA]</scope>
    <source>
        <strain evidence="10 11">R-54839</strain>
    </source>
</reference>
<comment type="domain">
    <text evidence="8">The N-terminal region contains the highly conserved SGGXDS motif, predicted to be a P-loop motif involved in ATP binding.</text>
</comment>
<dbReference type="InterPro" id="IPR012796">
    <property type="entry name" value="Lysidine-tRNA-synth_C"/>
</dbReference>
<dbReference type="HAMAP" id="MF_01161">
    <property type="entry name" value="tRNA_Ile_lys_synt"/>
    <property type="match status" value="1"/>
</dbReference>
<dbReference type="EMBL" id="CAUZLR010000011">
    <property type="protein sequence ID" value="CAK1253136.1"/>
    <property type="molecule type" value="Genomic_DNA"/>
</dbReference>
<dbReference type="SUPFAM" id="SSF56037">
    <property type="entry name" value="PheT/TilS domain"/>
    <property type="match status" value="1"/>
</dbReference>
<feature type="domain" description="Lysidine-tRNA(Ile) synthetase C-terminal" evidence="9">
    <location>
        <begin position="345"/>
        <end position="421"/>
    </location>
</feature>
<dbReference type="CDD" id="cd01992">
    <property type="entry name" value="TilS_N"/>
    <property type="match status" value="1"/>
</dbReference>
<evidence type="ECO:0000256" key="2">
    <source>
        <dbReference type="ARBA" id="ARBA00022490"/>
    </source>
</evidence>
<keyword evidence="6 8" id="KW-0067">ATP-binding</keyword>
<keyword evidence="10" id="KW-0808">Transferase</keyword>
<evidence type="ECO:0000256" key="5">
    <source>
        <dbReference type="ARBA" id="ARBA00022741"/>
    </source>
</evidence>
<evidence type="ECO:0000256" key="3">
    <source>
        <dbReference type="ARBA" id="ARBA00022598"/>
    </source>
</evidence>
<dbReference type="Proteomes" id="UP001314261">
    <property type="component" value="Unassembled WGS sequence"/>
</dbReference>
<evidence type="ECO:0000256" key="8">
    <source>
        <dbReference type="HAMAP-Rule" id="MF_01161"/>
    </source>
</evidence>
<dbReference type="PANTHER" id="PTHR43033:SF1">
    <property type="entry name" value="TRNA(ILE)-LYSIDINE SYNTHASE-RELATED"/>
    <property type="match status" value="1"/>
</dbReference>
<dbReference type="Pfam" id="PF01171">
    <property type="entry name" value="ATP_bind_3"/>
    <property type="match status" value="1"/>
</dbReference>
<dbReference type="SUPFAM" id="SSF52402">
    <property type="entry name" value="Adenine nucleotide alpha hydrolases-like"/>
    <property type="match status" value="1"/>
</dbReference>
<evidence type="ECO:0000313" key="10">
    <source>
        <dbReference type="EMBL" id="CAK1253136.1"/>
    </source>
</evidence>
<dbReference type="InterPro" id="IPR011063">
    <property type="entry name" value="TilS/TtcA_N"/>
</dbReference>
<comment type="catalytic activity">
    <reaction evidence="7 8">
        <text>cytidine(34) in tRNA(Ile2) + L-lysine + ATP = lysidine(34) in tRNA(Ile2) + AMP + diphosphate + H(+)</text>
        <dbReference type="Rhea" id="RHEA:43744"/>
        <dbReference type="Rhea" id="RHEA-COMP:10625"/>
        <dbReference type="Rhea" id="RHEA-COMP:10670"/>
        <dbReference type="ChEBI" id="CHEBI:15378"/>
        <dbReference type="ChEBI" id="CHEBI:30616"/>
        <dbReference type="ChEBI" id="CHEBI:32551"/>
        <dbReference type="ChEBI" id="CHEBI:33019"/>
        <dbReference type="ChEBI" id="CHEBI:82748"/>
        <dbReference type="ChEBI" id="CHEBI:83665"/>
        <dbReference type="ChEBI" id="CHEBI:456215"/>
        <dbReference type="EC" id="6.3.4.19"/>
    </reaction>
</comment>
<proteinExistence type="inferred from homology"/>
<dbReference type="InterPro" id="IPR014729">
    <property type="entry name" value="Rossmann-like_a/b/a_fold"/>
</dbReference>
<accession>A0ABN9Z3V8</accession>
<dbReference type="GO" id="GO:0016757">
    <property type="term" value="F:glycosyltransferase activity"/>
    <property type="evidence" value="ECO:0007669"/>
    <property type="project" value="UniProtKB-KW"/>
</dbReference>
<dbReference type="InterPro" id="IPR012795">
    <property type="entry name" value="tRNA_Ile_lys_synt_N"/>
</dbReference>
<organism evidence="10 11">
    <name type="scientific">Fructobacillus fructosus</name>
    <dbReference type="NCBI Taxonomy" id="1631"/>
    <lineage>
        <taxon>Bacteria</taxon>
        <taxon>Bacillati</taxon>
        <taxon>Bacillota</taxon>
        <taxon>Bacilli</taxon>
        <taxon>Lactobacillales</taxon>
        <taxon>Lactobacillaceae</taxon>
        <taxon>Fructobacillus</taxon>
    </lineage>
</organism>
<evidence type="ECO:0000259" key="9">
    <source>
        <dbReference type="SMART" id="SM00977"/>
    </source>
</evidence>
<dbReference type="GO" id="GO:0032267">
    <property type="term" value="F:tRNA(Ile)-lysidine synthase activity"/>
    <property type="evidence" value="ECO:0007669"/>
    <property type="project" value="UniProtKB-EC"/>
</dbReference>
<comment type="caution">
    <text evidence="10">The sequence shown here is derived from an EMBL/GenBank/DDBJ whole genome shotgun (WGS) entry which is preliminary data.</text>
</comment>
<dbReference type="EC" id="6.3.4.19" evidence="8"/>
<dbReference type="SMART" id="SM00977">
    <property type="entry name" value="TilS_C"/>
    <property type="match status" value="1"/>
</dbReference>
<protein>
    <recommendedName>
        <fullName evidence="8">tRNA(Ile)-lysidine synthase</fullName>
        <ecNumber evidence="8">6.3.4.19</ecNumber>
    </recommendedName>
    <alternativeName>
        <fullName evidence="8">tRNA(Ile)-2-lysyl-cytidine synthase</fullName>
    </alternativeName>
    <alternativeName>
        <fullName evidence="8">tRNA(Ile)-lysidine synthetase</fullName>
    </alternativeName>
</protein>
<evidence type="ECO:0000256" key="4">
    <source>
        <dbReference type="ARBA" id="ARBA00022694"/>
    </source>
</evidence>
<feature type="binding site" evidence="8">
    <location>
        <begin position="4"/>
        <end position="9"/>
    </location>
    <ligand>
        <name>ATP</name>
        <dbReference type="ChEBI" id="CHEBI:30616"/>
    </ligand>
</feature>
<dbReference type="NCBIfam" id="TIGR02432">
    <property type="entry name" value="lysidine_TilS_N"/>
    <property type="match status" value="1"/>
</dbReference>
<sequence>MACSGGLDSTLLLEALCRFRPEVQVTVAHVNYCLRSESTGDADFVRRLAERHGLSFYDRVADLSKMETGVEEKARQIRYRFFDDVLSETGSAAVLLGQHRDDQVETILLQLIRGGAWQNKSGMAAESGRYRRPFLTLSKKELLAAAKEMGLAWREDQTNQDPHYTKRNQLRQVIIPALQEMNARFPEHLLELGTQMAEQQALIQGQAVRYYADFVQDYRSVPDEWWPACLKEMATRAGYYRLKKEQIDQFCQLLHHRQRPNGRIDLGDGYFFEKTYYEIALKKKETTAPVSNKKMVKVSQQNGPLVLELDQWYFFTDSMLKLQSNAFLPVNDQCIALPKQLDGPLSICLASKGDRLSIPNGHKTVRRLQIDEKIPVEDRAKTLLLKDQQENILAVFLGQKRWYFTQDWPKGQPNGKHCLVWRIEEN</sequence>
<dbReference type="InterPro" id="IPR012094">
    <property type="entry name" value="tRNA_Ile_lys_synt"/>
</dbReference>
<keyword evidence="4 8" id="KW-0819">tRNA processing</keyword>
<evidence type="ECO:0000256" key="6">
    <source>
        <dbReference type="ARBA" id="ARBA00022840"/>
    </source>
</evidence>
<comment type="subcellular location">
    <subcellularLocation>
        <location evidence="1 8">Cytoplasm</location>
    </subcellularLocation>
</comment>
<keyword evidence="5 8" id="KW-0547">Nucleotide-binding</keyword>
<keyword evidence="3 8" id="KW-0436">Ligase</keyword>
<name>A0ABN9Z3V8_9LACO</name>
<dbReference type="PANTHER" id="PTHR43033">
    <property type="entry name" value="TRNA(ILE)-LYSIDINE SYNTHASE-RELATED"/>
    <property type="match status" value="1"/>
</dbReference>
<comment type="function">
    <text evidence="8">Ligates lysine onto the cytidine present at position 34 of the AUA codon-specific tRNA(Ile) that contains the anticodon CAU, in an ATP-dependent manner. Cytidine is converted to lysidine, thus changing the amino acid specificity of the tRNA from methionine to isoleucine.</text>
</comment>
<keyword evidence="11" id="KW-1185">Reference proteome</keyword>
<evidence type="ECO:0000256" key="7">
    <source>
        <dbReference type="ARBA" id="ARBA00048539"/>
    </source>
</evidence>
<keyword evidence="2 8" id="KW-0963">Cytoplasm</keyword>
<evidence type="ECO:0000313" key="11">
    <source>
        <dbReference type="Proteomes" id="UP001314261"/>
    </source>
</evidence>
<gene>
    <name evidence="8" type="primary">tilS</name>
    <name evidence="10" type="ORF">R54839_PPFHFPJH_01500</name>
</gene>
<dbReference type="Gene3D" id="3.40.50.620">
    <property type="entry name" value="HUPs"/>
    <property type="match status" value="1"/>
</dbReference>
<evidence type="ECO:0000256" key="1">
    <source>
        <dbReference type="ARBA" id="ARBA00004496"/>
    </source>
</evidence>